<reference evidence="3" key="1">
    <citation type="journal article" date="2019" name="Int. J. Syst. Evol. Microbiol.">
        <title>The Global Catalogue of Microorganisms (GCM) 10K type strain sequencing project: providing services to taxonomists for standard genome sequencing and annotation.</title>
        <authorList>
            <consortium name="The Broad Institute Genomics Platform"/>
            <consortium name="The Broad Institute Genome Sequencing Center for Infectious Disease"/>
            <person name="Wu L."/>
            <person name="Ma J."/>
        </authorList>
    </citation>
    <scope>NUCLEOTIDE SEQUENCE [LARGE SCALE GENOMIC DNA]</scope>
    <source>
        <strain evidence="3">CGMCC 1.19062</strain>
    </source>
</reference>
<evidence type="ECO:0000256" key="1">
    <source>
        <dbReference type="SAM" id="MobiDB-lite"/>
    </source>
</evidence>
<gene>
    <name evidence="2" type="ORF">ACFSM5_05920</name>
</gene>
<comment type="caution">
    <text evidence="2">The sequence shown here is derived from an EMBL/GenBank/DDBJ whole genome shotgun (WGS) entry which is preliminary data.</text>
</comment>
<proteinExistence type="predicted"/>
<accession>A0ABW5DMS2</accession>
<feature type="region of interest" description="Disordered" evidence="1">
    <location>
        <begin position="141"/>
        <end position="177"/>
    </location>
</feature>
<dbReference type="Pfam" id="PF02620">
    <property type="entry name" value="YceD"/>
    <property type="match status" value="1"/>
</dbReference>
<organism evidence="2 3">
    <name type="scientific">Lacibacterium aquatile</name>
    <dbReference type="NCBI Taxonomy" id="1168082"/>
    <lineage>
        <taxon>Bacteria</taxon>
        <taxon>Pseudomonadati</taxon>
        <taxon>Pseudomonadota</taxon>
        <taxon>Alphaproteobacteria</taxon>
        <taxon>Rhodospirillales</taxon>
        <taxon>Rhodospirillaceae</taxon>
    </lineage>
</organism>
<protein>
    <submittedName>
        <fullName evidence="2">YceD family protein</fullName>
    </submittedName>
</protein>
<sequence>MITPEFSHPVSVDGINRNWSEYKLAASPEERVALAERFELISLDKLEGTIRLRRGRDGETIDMLASIDADVVQPCIVSLAPVPSKVAEDFELTFLSYPVGQEPDDHDLEAPEPIEGGKIDLGEVLAQQLALALDPFPRAQDAEIPESYRGDPNAVDSLPSEEDRPNPFAALEALKKR</sequence>
<name>A0ABW5DMS2_9PROT</name>
<dbReference type="Proteomes" id="UP001597295">
    <property type="component" value="Unassembled WGS sequence"/>
</dbReference>
<dbReference type="InterPro" id="IPR003772">
    <property type="entry name" value="YceD"/>
</dbReference>
<keyword evidence="3" id="KW-1185">Reference proteome</keyword>
<evidence type="ECO:0000313" key="2">
    <source>
        <dbReference type="EMBL" id="MFD2262418.1"/>
    </source>
</evidence>
<dbReference type="RefSeq" id="WP_379875374.1">
    <property type="nucleotide sequence ID" value="NZ_JBHUIP010000004.1"/>
</dbReference>
<dbReference type="EMBL" id="JBHUIP010000004">
    <property type="protein sequence ID" value="MFD2262418.1"/>
    <property type="molecule type" value="Genomic_DNA"/>
</dbReference>
<evidence type="ECO:0000313" key="3">
    <source>
        <dbReference type="Proteomes" id="UP001597295"/>
    </source>
</evidence>